<dbReference type="Proteomes" id="UP000184069">
    <property type="component" value="Unassembled WGS sequence"/>
</dbReference>
<keyword evidence="1" id="KW-0812">Transmembrane</keyword>
<evidence type="ECO:0000313" key="3">
    <source>
        <dbReference type="EMBL" id="SHL17302.1"/>
    </source>
</evidence>
<accession>A0A1M6YGN3</accession>
<evidence type="ECO:0000256" key="1">
    <source>
        <dbReference type="SAM" id="Phobius"/>
    </source>
</evidence>
<dbReference type="EMBL" id="MAYF01000235">
    <property type="protein sequence ID" value="OCA78318.1"/>
    <property type="molecule type" value="Genomic_DNA"/>
</dbReference>
<keyword evidence="1" id="KW-1133">Transmembrane helix</keyword>
<sequence>MKAILIFIGLIMFVIVTIMIFNSCSRKITRKLLTHNKVYHWKIYHITENNYPAGKFQYFEVYLGEQKLVLPKEISGGVREISQFHAAGSFGNYETDYNSVLIMFEAISKSTQGFDERNMVSIKITALTKNKLLLANLSNGEIAEISY</sequence>
<reference evidence="3 5" key="2">
    <citation type="submission" date="2016-11" db="EMBL/GenBank/DDBJ databases">
        <authorList>
            <person name="Jaros S."/>
            <person name="Januszkiewicz K."/>
            <person name="Wedrychowicz H."/>
        </authorList>
    </citation>
    <scope>NUCLEOTIDE SEQUENCE [LARGE SCALE GENOMIC DNA]</scope>
    <source>
        <strain evidence="3 5">DSM 27621</strain>
    </source>
</reference>
<dbReference type="STRING" id="1423959.SAMN05444407_102506"/>
<evidence type="ECO:0000313" key="2">
    <source>
        <dbReference type="EMBL" id="OCA78318.1"/>
    </source>
</evidence>
<keyword evidence="4" id="KW-1185">Reference proteome</keyword>
<name>A0A1M6YGN3_9FLAO</name>
<evidence type="ECO:0000313" key="4">
    <source>
        <dbReference type="Proteomes" id="UP000093508"/>
    </source>
</evidence>
<dbReference type="EMBL" id="FRBM01000002">
    <property type="protein sequence ID" value="SHL17302.1"/>
    <property type="molecule type" value="Genomic_DNA"/>
</dbReference>
<organism evidence="3 5">
    <name type="scientific">Chryseobacterium contaminans</name>
    <dbReference type="NCBI Taxonomy" id="1423959"/>
    <lineage>
        <taxon>Bacteria</taxon>
        <taxon>Pseudomonadati</taxon>
        <taxon>Bacteroidota</taxon>
        <taxon>Flavobacteriia</taxon>
        <taxon>Flavobacteriales</taxon>
        <taxon>Weeksellaceae</taxon>
        <taxon>Chryseobacterium group</taxon>
        <taxon>Chryseobacterium</taxon>
    </lineage>
</organism>
<feature type="transmembrane region" description="Helical" evidence="1">
    <location>
        <begin position="6"/>
        <end position="24"/>
    </location>
</feature>
<gene>
    <name evidence="2" type="ORF">BBH99_08830</name>
    <name evidence="3" type="ORF">SAMN05444407_102506</name>
</gene>
<keyword evidence="1" id="KW-0472">Membrane</keyword>
<evidence type="ECO:0000313" key="5">
    <source>
        <dbReference type="Proteomes" id="UP000184069"/>
    </source>
</evidence>
<reference evidence="2 4" key="1">
    <citation type="submission" date="2016-07" db="EMBL/GenBank/DDBJ databases">
        <authorList>
            <person name="Jeong J.-J."/>
            <person name="Kim D.W."/>
            <person name="Sang M.K."/>
            <person name="Choi I.-G."/>
            <person name="Kim K.D."/>
        </authorList>
    </citation>
    <scope>NUCLEOTIDE SEQUENCE [LARGE SCALE GENOMIC DNA]</scope>
    <source>
        <strain evidence="2 4">C-26</strain>
    </source>
</reference>
<dbReference type="AlphaFoldDB" id="A0A1M6YGN3"/>
<protein>
    <submittedName>
        <fullName evidence="3">Uncharacterized protein</fullName>
    </submittedName>
</protein>
<dbReference type="Proteomes" id="UP000093508">
    <property type="component" value="Unassembled WGS sequence"/>
</dbReference>
<dbReference type="OrthoDB" id="6880399at2"/>
<dbReference type="RefSeq" id="WP_123873166.1">
    <property type="nucleotide sequence ID" value="NZ_FRBM01000002.1"/>
</dbReference>
<proteinExistence type="predicted"/>